<accession>A0A1Z5JMZ3</accession>
<reference evidence="4 5" key="1">
    <citation type="journal article" date="2015" name="Plant Cell">
        <title>Oil accumulation by the oleaginous diatom Fistulifera solaris as revealed by the genome and transcriptome.</title>
        <authorList>
            <person name="Tanaka T."/>
            <person name="Maeda Y."/>
            <person name="Veluchamy A."/>
            <person name="Tanaka M."/>
            <person name="Abida H."/>
            <person name="Marechal E."/>
            <person name="Bowler C."/>
            <person name="Muto M."/>
            <person name="Sunaga Y."/>
            <person name="Tanaka M."/>
            <person name="Yoshino T."/>
            <person name="Taniguchi T."/>
            <person name="Fukuda Y."/>
            <person name="Nemoto M."/>
            <person name="Matsumoto M."/>
            <person name="Wong P.S."/>
            <person name="Aburatani S."/>
            <person name="Fujibuchi W."/>
        </authorList>
    </citation>
    <scope>NUCLEOTIDE SEQUENCE [LARGE SCALE GENOMIC DNA]</scope>
    <source>
        <strain evidence="4 5">JPCC DA0580</strain>
    </source>
</reference>
<dbReference type="PANTHER" id="PTHR43540:SF16">
    <property type="entry name" value="ISOCHORISMATASE-LIKE DOMAIN-CONTAINING PROTEIN"/>
    <property type="match status" value="1"/>
</dbReference>
<keyword evidence="5" id="KW-1185">Reference proteome</keyword>
<dbReference type="Gene3D" id="3.40.50.850">
    <property type="entry name" value="Isochorismatase-like"/>
    <property type="match status" value="1"/>
</dbReference>
<proteinExistence type="inferred from homology"/>
<feature type="domain" description="Isochorismatase-like" evidence="3">
    <location>
        <begin position="75"/>
        <end position="261"/>
    </location>
</feature>
<comment type="similarity">
    <text evidence="1">Belongs to the isochorismatase family.</text>
</comment>
<sequence length="273" mass="29279">MRVSHLLEGSTPKRLSLKTTSKMFYQMSHVVICLLLLEMVCLKGMAFVTTGKSSPRRPLSSNLRMSDVSLDPAETAIVFIEYQNEFTTPGGKLHDAVKDSMEKTNMLSNSARLAVSARAAGCTIIHCPINFEPGHNEISKNPYGILAGVKEGAAFTAGEWGAEICDAMKPVPGDLVVKGKSGLCGFQSTNLEFLLGQTGAKNVVLGGFLTNCCVESTMRSAYERGFKVYTLKDCVAATSMEAQEATLAYNFGMFSIVTTSDAIVEALSSTVTA</sequence>
<dbReference type="GO" id="GO:0016787">
    <property type="term" value="F:hydrolase activity"/>
    <property type="evidence" value="ECO:0007669"/>
    <property type="project" value="UniProtKB-KW"/>
</dbReference>
<dbReference type="InterPro" id="IPR036380">
    <property type="entry name" value="Isochorismatase-like_sf"/>
</dbReference>
<evidence type="ECO:0000259" key="3">
    <source>
        <dbReference type="Pfam" id="PF00857"/>
    </source>
</evidence>
<organism evidence="4 5">
    <name type="scientific">Fistulifera solaris</name>
    <name type="common">Oleaginous diatom</name>
    <dbReference type="NCBI Taxonomy" id="1519565"/>
    <lineage>
        <taxon>Eukaryota</taxon>
        <taxon>Sar</taxon>
        <taxon>Stramenopiles</taxon>
        <taxon>Ochrophyta</taxon>
        <taxon>Bacillariophyta</taxon>
        <taxon>Bacillariophyceae</taxon>
        <taxon>Bacillariophycidae</taxon>
        <taxon>Naviculales</taxon>
        <taxon>Naviculaceae</taxon>
        <taxon>Fistulifera</taxon>
    </lineage>
</organism>
<gene>
    <name evidence="4" type="ORF">FisN_8Lh329</name>
</gene>
<dbReference type="InterPro" id="IPR000868">
    <property type="entry name" value="Isochorismatase-like_dom"/>
</dbReference>
<dbReference type="Proteomes" id="UP000198406">
    <property type="component" value="Unassembled WGS sequence"/>
</dbReference>
<dbReference type="InterPro" id="IPR050272">
    <property type="entry name" value="Isochorismatase-like_hydrls"/>
</dbReference>
<dbReference type="EMBL" id="BDSP01000092">
    <property type="protein sequence ID" value="GAX15377.1"/>
    <property type="molecule type" value="Genomic_DNA"/>
</dbReference>
<dbReference type="OrthoDB" id="167809at2759"/>
<comment type="caution">
    <text evidence="4">The sequence shown here is derived from an EMBL/GenBank/DDBJ whole genome shotgun (WGS) entry which is preliminary data.</text>
</comment>
<dbReference type="AlphaFoldDB" id="A0A1Z5JMZ3"/>
<dbReference type="Pfam" id="PF00857">
    <property type="entry name" value="Isochorismatase"/>
    <property type="match status" value="1"/>
</dbReference>
<evidence type="ECO:0000256" key="1">
    <source>
        <dbReference type="ARBA" id="ARBA00006336"/>
    </source>
</evidence>
<evidence type="ECO:0000313" key="5">
    <source>
        <dbReference type="Proteomes" id="UP000198406"/>
    </source>
</evidence>
<protein>
    <recommendedName>
        <fullName evidence="3">Isochorismatase-like domain-containing protein</fullName>
    </recommendedName>
</protein>
<dbReference type="SUPFAM" id="SSF52499">
    <property type="entry name" value="Isochorismatase-like hydrolases"/>
    <property type="match status" value="1"/>
</dbReference>
<evidence type="ECO:0000256" key="2">
    <source>
        <dbReference type="ARBA" id="ARBA00022801"/>
    </source>
</evidence>
<name>A0A1Z5JMZ3_FISSO</name>
<dbReference type="InParanoid" id="A0A1Z5JMZ3"/>
<dbReference type="CDD" id="cd00431">
    <property type="entry name" value="cysteine_hydrolases"/>
    <property type="match status" value="1"/>
</dbReference>
<evidence type="ECO:0000313" key="4">
    <source>
        <dbReference type="EMBL" id="GAX15377.1"/>
    </source>
</evidence>
<keyword evidence="2" id="KW-0378">Hydrolase</keyword>
<dbReference type="PANTHER" id="PTHR43540">
    <property type="entry name" value="PEROXYUREIDOACRYLATE/UREIDOACRYLATE AMIDOHYDROLASE-RELATED"/>
    <property type="match status" value="1"/>
</dbReference>